<dbReference type="AlphaFoldDB" id="A0A8J7KGR2"/>
<feature type="domain" description="DprA winged helix" evidence="3">
    <location>
        <begin position="305"/>
        <end position="358"/>
    </location>
</feature>
<evidence type="ECO:0000313" key="4">
    <source>
        <dbReference type="EMBL" id="MBE9610614.1"/>
    </source>
</evidence>
<dbReference type="Gene3D" id="3.40.50.450">
    <property type="match status" value="1"/>
</dbReference>
<dbReference type="InterPro" id="IPR036388">
    <property type="entry name" value="WH-like_DNA-bd_sf"/>
</dbReference>
<dbReference type="InterPro" id="IPR003488">
    <property type="entry name" value="DprA"/>
</dbReference>
<reference evidence="4 5" key="1">
    <citation type="submission" date="2020-10" db="EMBL/GenBank/DDBJ databases">
        <title>The genome sequence of Chitinilyticum litopenaei 4Y14.</title>
        <authorList>
            <person name="Liu Y."/>
        </authorList>
    </citation>
    <scope>NUCLEOTIDE SEQUENCE [LARGE SCALE GENOMIC DNA]</scope>
    <source>
        <strain evidence="4 5">4Y14</strain>
    </source>
</reference>
<dbReference type="PANTHER" id="PTHR43022">
    <property type="entry name" value="PROTEIN SMF"/>
    <property type="match status" value="1"/>
</dbReference>
<comment type="similarity">
    <text evidence="1">Belongs to the DprA/Smf family.</text>
</comment>
<dbReference type="Gene3D" id="1.10.10.10">
    <property type="entry name" value="Winged helix-like DNA-binding domain superfamily/Winged helix DNA-binding domain"/>
    <property type="match status" value="1"/>
</dbReference>
<sequence length="368" mass="38586">MPLADQDAWLRLALTPGLSTRRRLQVLELAGAPDALREPDVLARIAGLLGESLTGKLHECITGPSWPLLEQTLSWLQMPGRSLLTLADPGYPRALLDLPDPPVLLYCHGDPSLLLRRGLAVVGSRNPTPQGADNARMFAAELALHGLVIVSGMASGIDAAAHRGALEVSGATIGIVGTGLDRVYPAANHALAQAIAEQGLLLSEFPLGMPPRAENFPQRNRLIAAQGAGCLVVEAALGSGSLITARQAADVGREVYAIPGSIHSPLAKGCHWLIRQGAKLVDDVNDVLDELPGTMMPVLDGVLTPSPRAPDDGGVLAAVGWDPVDLDTLVLRTGLTHGELCEILLGLELQGAVLLLPGARYQRAGNPK</sequence>
<evidence type="ECO:0000256" key="1">
    <source>
        <dbReference type="ARBA" id="ARBA00006525"/>
    </source>
</evidence>
<gene>
    <name evidence="4" type="primary">dprA</name>
    <name evidence="4" type="ORF">INR99_14835</name>
</gene>
<dbReference type="EMBL" id="JADFUA010000011">
    <property type="protein sequence ID" value="MBE9610614.1"/>
    <property type="molecule type" value="Genomic_DNA"/>
</dbReference>
<dbReference type="Pfam" id="PF17782">
    <property type="entry name" value="WHD_DprA"/>
    <property type="match status" value="1"/>
</dbReference>
<dbReference type="NCBIfam" id="TIGR00732">
    <property type="entry name" value="dprA"/>
    <property type="match status" value="1"/>
</dbReference>
<feature type="domain" description="Smf/DprA SLOG" evidence="2">
    <location>
        <begin position="83"/>
        <end position="291"/>
    </location>
</feature>
<dbReference type="Proteomes" id="UP000604481">
    <property type="component" value="Unassembled WGS sequence"/>
</dbReference>
<dbReference type="Pfam" id="PF02481">
    <property type="entry name" value="DNA_processg_A"/>
    <property type="match status" value="1"/>
</dbReference>
<dbReference type="PANTHER" id="PTHR43022:SF1">
    <property type="entry name" value="PROTEIN SMF"/>
    <property type="match status" value="1"/>
</dbReference>
<accession>A0A8J7KGR2</accession>
<organism evidence="4 5">
    <name type="scientific">Chitinilyticum piscinae</name>
    <dbReference type="NCBI Taxonomy" id="2866724"/>
    <lineage>
        <taxon>Bacteria</taxon>
        <taxon>Pseudomonadati</taxon>
        <taxon>Pseudomonadota</taxon>
        <taxon>Betaproteobacteria</taxon>
        <taxon>Neisseriales</taxon>
        <taxon>Chitinibacteraceae</taxon>
        <taxon>Chitinilyticum</taxon>
    </lineage>
</organism>
<comment type="caution">
    <text evidence="4">The sequence shown here is derived from an EMBL/GenBank/DDBJ whole genome shotgun (WGS) entry which is preliminary data.</text>
</comment>
<dbReference type="InterPro" id="IPR057666">
    <property type="entry name" value="DrpA_SLOG"/>
</dbReference>
<keyword evidence="5" id="KW-1185">Reference proteome</keyword>
<dbReference type="SUPFAM" id="SSF102405">
    <property type="entry name" value="MCP/YpsA-like"/>
    <property type="match status" value="1"/>
</dbReference>
<evidence type="ECO:0000313" key="5">
    <source>
        <dbReference type="Proteomes" id="UP000604481"/>
    </source>
</evidence>
<protein>
    <submittedName>
        <fullName evidence="4">DNA-protecting protein DprA</fullName>
    </submittedName>
</protein>
<proteinExistence type="inferred from homology"/>
<evidence type="ECO:0000259" key="3">
    <source>
        <dbReference type="Pfam" id="PF17782"/>
    </source>
</evidence>
<dbReference type="GO" id="GO:0009294">
    <property type="term" value="P:DNA-mediated transformation"/>
    <property type="evidence" value="ECO:0007669"/>
    <property type="project" value="InterPro"/>
</dbReference>
<name>A0A8J7KGR2_9NEIS</name>
<evidence type="ECO:0000259" key="2">
    <source>
        <dbReference type="Pfam" id="PF02481"/>
    </source>
</evidence>
<dbReference type="InterPro" id="IPR041614">
    <property type="entry name" value="DprA_WH"/>
</dbReference>